<evidence type="ECO:0000313" key="3">
    <source>
        <dbReference type="Proteomes" id="UP001177670"/>
    </source>
</evidence>
<keyword evidence="3" id="KW-1185">Reference proteome</keyword>
<name>A0AA40FKP4_9HYME</name>
<feature type="compositionally biased region" description="Polar residues" evidence="1">
    <location>
        <begin position="1"/>
        <end position="12"/>
    </location>
</feature>
<protein>
    <submittedName>
        <fullName evidence="2">Uncharacterized protein</fullName>
    </submittedName>
</protein>
<accession>A0AA40FKP4</accession>
<organism evidence="2 3">
    <name type="scientific">Melipona bicolor</name>
    <dbReference type="NCBI Taxonomy" id="60889"/>
    <lineage>
        <taxon>Eukaryota</taxon>
        <taxon>Metazoa</taxon>
        <taxon>Ecdysozoa</taxon>
        <taxon>Arthropoda</taxon>
        <taxon>Hexapoda</taxon>
        <taxon>Insecta</taxon>
        <taxon>Pterygota</taxon>
        <taxon>Neoptera</taxon>
        <taxon>Endopterygota</taxon>
        <taxon>Hymenoptera</taxon>
        <taxon>Apocrita</taxon>
        <taxon>Aculeata</taxon>
        <taxon>Apoidea</taxon>
        <taxon>Anthophila</taxon>
        <taxon>Apidae</taxon>
        <taxon>Melipona</taxon>
    </lineage>
</organism>
<evidence type="ECO:0000256" key="1">
    <source>
        <dbReference type="SAM" id="MobiDB-lite"/>
    </source>
</evidence>
<comment type="caution">
    <text evidence="2">The sequence shown here is derived from an EMBL/GenBank/DDBJ whole genome shotgun (WGS) entry which is preliminary data.</text>
</comment>
<feature type="region of interest" description="Disordered" evidence="1">
    <location>
        <begin position="1"/>
        <end position="24"/>
    </location>
</feature>
<evidence type="ECO:0000313" key="2">
    <source>
        <dbReference type="EMBL" id="KAK1120904.1"/>
    </source>
</evidence>
<gene>
    <name evidence="2" type="ORF">K0M31_010688</name>
</gene>
<reference evidence="2" key="1">
    <citation type="submission" date="2021-10" db="EMBL/GenBank/DDBJ databases">
        <title>Melipona bicolor Genome sequencing and assembly.</title>
        <authorList>
            <person name="Araujo N.S."/>
            <person name="Arias M.C."/>
        </authorList>
    </citation>
    <scope>NUCLEOTIDE SEQUENCE</scope>
    <source>
        <strain evidence="2">USP_2M_L1-L4_2017</strain>
        <tissue evidence="2">Whole body</tissue>
    </source>
</reference>
<proteinExistence type="predicted"/>
<sequence length="117" mass="13268">MQSARTAITQGTVGKIKGGRRSRKHGCNWSRFCPRYYYLPIFTSPARPQSQAIHVATLLPWNGTKRYSTKAQYPPVSHLEQDRCERIPHQSRLITSWIHFSGRSSGSNHDSVEAVEG</sequence>
<dbReference type="EMBL" id="JAHYIQ010000028">
    <property type="protein sequence ID" value="KAK1120904.1"/>
    <property type="molecule type" value="Genomic_DNA"/>
</dbReference>
<dbReference type="AlphaFoldDB" id="A0AA40FKP4"/>
<dbReference type="Proteomes" id="UP001177670">
    <property type="component" value="Unassembled WGS sequence"/>
</dbReference>